<comment type="caution">
    <text evidence="1">The sequence shown here is derived from an EMBL/GenBank/DDBJ whole genome shotgun (WGS) entry which is preliminary data.</text>
</comment>
<dbReference type="EMBL" id="JAOWKW010000001">
    <property type="protein sequence ID" value="MCV2877604.1"/>
    <property type="molecule type" value="Genomic_DNA"/>
</dbReference>
<dbReference type="CDD" id="cd08054">
    <property type="entry name" value="gp6"/>
    <property type="match status" value="1"/>
</dbReference>
<evidence type="ECO:0000313" key="1">
    <source>
        <dbReference type="EMBL" id="MCV2877604.1"/>
    </source>
</evidence>
<accession>A0ABT2ZV33</accession>
<proteinExistence type="predicted"/>
<reference evidence="1 2" key="1">
    <citation type="submission" date="2022-10" db="EMBL/GenBank/DDBJ databases">
        <title>Sinirhodobacter sp. nov., isolated from ocean surface sediments.</title>
        <authorList>
            <person name="He W."/>
            <person name="Wang L."/>
            <person name="Zhang D.-F."/>
        </authorList>
    </citation>
    <scope>NUCLEOTIDE SEQUENCE [LARGE SCALE GENOMIC DNA]</scope>
    <source>
        <strain evidence="1 2">WL0115</strain>
    </source>
</reference>
<dbReference type="Pfam" id="PF05135">
    <property type="entry name" value="Phage_connect_1"/>
    <property type="match status" value="1"/>
</dbReference>
<dbReference type="NCBIfam" id="TIGR02215">
    <property type="entry name" value="phage_chp_gp8"/>
    <property type="match status" value="1"/>
</dbReference>
<dbReference type="NCBIfam" id="TIGR01560">
    <property type="entry name" value="put_DNA_pack"/>
    <property type="match status" value="2"/>
</dbReference>
<dbReference type="InterPro" id="IPR021146">
    <property type="entry name" value="Phage_gp6-like_head-tail"/>
</dbReference>
<evidence type="ECO:0000313" key="2">
    <source>
        <dbReference type="Proteomes" id="UP001526166"/>
    </source>
</evidence>
<organism evidence="1 2">
    <name type="scientific">Sedimentimonas flavescens</name>
    <dbReference type="NCBI Taxonomy" id="2851012"/>
    <lineage>
        <taxon>Bacteria</taxon>
        <taxon>Pseudomonadati</taxon>
        <taxon>Pseudomonadota</taxon>
        <taxon>Alphaproteobacteria</taxon>
        <taxon>Rhodobacterales</taxon>
        <taxon>Rhodobacter group</taxon>
        <taxon>Sedimentimonas</taxon>
    </lineage>
</organism>
<protein>
    <submittedName>
        <fullName evidence="1">Head-tail connector protein</fullName>
    </submittedName>
</protein>
<sequence>MTPLIPVLVTAPAEDAVTLPSAKKHCRVDHDDEDELISSLIAAAVAHLDGWRGVLGRAIMPQTWSITVDAAGDYILPMPDVTEASIDGSALTVTTTAAGPMVTTEAAGTIEFACTMRPEQLPAVRAAILLLVGHWYVNREAAGAALSEVPMAASMLLGPLRWRHV</sequence>
<dbReference type="Proteomes" id="UP001526166">
    <property type="component" value="Unassembled WGS sequence"/>
</dbReference>
<dbReference type="RefSeq" id="WP_263846889.1">
    <property type="nucleotide sequence ID" value="NZ_JAOWKW010000001.1"/>
</dbReference>
<dbReference type="Gene3D" id="1.10.3230.30">
    <property type="entry name" value="Phage gp6-like head-tail connector protein"/>
    <property type="match status" value="1"/>
</dbReference>
<gene>
    <name evidence="1" type="ORF">OE699_01960</name>
</gene>
<keyword evidence="2" id="KW-1185">Reference proteome</keyword>
<dbReference type="InterPro" id="IPR011738">
    <property type="entry name" value="Phage_CHP"/>
</dbReference>
<name>A0ABT2ZV33_9RHOB</name>
<dbReference type="InterPro" id="IPR006450">
    <property type="entry name" value="Phage_HK97_gp6-like"/>
</dbReference>